<dbReference type="InterPro" id="IPR035069">
    <property type="entry name" value="TTHA1013/TTHA0281-like"/>
</dbReference>
<comment type="caution">
    <text evidence="1">The sequence shown here is derived from an EMBL/GenBank/DDBJ whole genome shotgun (WGS) entry which is preliminary data.</text>
</comment>
<proteinExistence type="predicted"/>
<dbReference type="InterPro" id="IPR049389">
    <property type="entry name" value="TTHA0281-like"/>
</dbReference>
<dbReference type="Proteomes" id="UP000736328">
    <property type="component" value="Unassembled WGS sequence"/>
</dbReference>
<protein>
    <submittedName>
        <fullName evidence="1">Uncharacterized protein</fullName>
    </submittedName>
</protein>
<dbReference type="SUPFAM" id="SSF143100">
    <property type="entry name" value="TTHA1013/TTHA0281-like"/>
    <property type="match status" value="1"/>
</dbReference>
<evidence type="ECO:0000313" key="1">
    <source>
        <dbReference type="EMBL" id="MBI4726779.1"/>
    </source>
</evidence>
<reference evidence="1" key="1">
    <citation type="submission" date="2020-07" db="EMBL/GenBank/DDBJ databases">
        <title>Huge and variable diversity of episymbiotic CPR bacteria and DPANN archaea in groundwater ecosystems.</title>
        <authorList>
            <person name="He C.Y."/>
            <person name="Keren R."/>
            <person name="Whittaker M."/>
            <person name="Farag I.F."/>
            <person name="Doudna J."/>
            <person name="Cate J.H.D."/>
            <person name="Banfield J.F."/>
        </authorList>
    </citation>
    <scope>NUCLEOTIDE SEQUENCE</scope>
    <source>
        <strain evidence="1">NC_groundwater_1520_Pr4_B-0.1um_53_5</strain>
    </source>
</reference>
<dbReference type="AlphaFoldDB" id="A0A933IAN1"/>
<gene>
    <name evidence="1" type="ORF">HY768_06095</name>
</gene>
<evidence type="ECO:0000313" key="2">
    <source>
        <dbReference type="Proteomes" id="UP000736328"/>
    </source>
</evidence>
<dbReference type="Pfam" id="PF21748">
    <property type="entry name" value="UPF0150"/>
    <property type="match status" value="1"/>
</dbReference>
<dbReference type="Gene3D" id="3.30.160.250">
    <property type="match status" value="1"/>
</dbReference>
<dbReference type="EMBL" id="JACQXR010000080">
    <property type="protein sequence ID" value="MBI4726779.1"/>
    <property type="molecule type" value="Genomic_DNA"/>
</dbReference>
<organism evidence="1 2">
    <name type="scientific">candidate division TA06 bacterium</name>
    <dbReference type="NCBI Taxonomy" id="2250710"/>
    <lineage>
        <taxon>Bacteria</taxon>
        <taxon>Bacteria division TA06</taxon>
    </lineage>
</organism>
<name>A0A933IAN1_UNCT6</name>
<sequence>MKKTNSPQVRDAIKYRPGEMQLLLNSAIYKKLNDGTWFAEIPSCNGVWANHTDKHECEKELREVLTE</sequence>
<accession>A0A933IAN1</accession>